<dbReference type="RefSeq" id="WP_093312229.1">
    <property type="nucleotide sequence ID" value="NZ_FNYH01000016.1"/>
</dbReference>
<reference evidence="11" key="1">
    <citation type="submission" date="2016-10" db="EMBL/GenBank/DDBJ databases">
        <authorList>
            <person name="Varghese N."/>
            <person name="Submissions S."/>
        </authorList>
    </citation>
    <scope>NUCLEOTIDE SEQUENCE [LARGE SCALE GENOMIC DNA]</scope>
    <source>
        <strain evidence="11">DSM 7165</strain>
    </source>
</reference>
<dbReference type="FunFam" id="4.10.910.10:FF:000001">
    <property type="entry name" value="30S ribosomal protein S13"/>
    <property type="match status" value="1"/>
</dbReference>
<keyword evidence="4 7" id="KW-0689">Ribosomal protein</keyword>
<dbReference type="Pfam" id="PF00416">
    <property type="entry name" value="Ribosomal_S13"/>
    <property type="match status" value="1"/>
</dbReference>
<dbReference type="InterPro" id="IPR019980">
    <property type="entry name" value="Ribosomal_uS13_bac-type"/>
</dbReference>
<evidence type="ECO:0000256" key="3">
    <source>
        <dbReference type="ARBA" id="ARBA00022884"/>
    </source>
</evidence>
<evidence type="ECO:0000313" key="11">
    <source>
        <dbReference type="Proteomes" id="UP000242999"/>
    </source>
</evidence>
<dbReference type="InterPro" id="IPR001892">
    <property type="entry name" value="Ribosomal_uS13"/>
</dbReference>
<dbReference type="PANTHER" id="PTHR10871:SF1">
    <property type="entry name" value="SMALL RIBOSOMAL SUBUNIT PROTEIN US13M"/>
    <property type="match status" value="1"/>
</dbReference>
<keyword evidence="2 7" id="KW-0699">rRNA-binding</keyword>
<dbReference type="NCBIfam" id="TIGR03631">
    <property type="entry name" value="uS13_bact"/>
    <property type="match status" value="1"/>
</dbReference>
<keyword evidence="11" id="KW-1185">Reference proteome</keyword>
<dbReference type="PIRSF" id="PIRSF002134">
    <property type="entry name" value="Ribosomal_S13"/>
    <property type="match status" value="1"/>
</dbReference>
<comment type="similarity">
    <text evidence="1 7 8">Belongs to the universal ribosomal protein uS13 family.</text>
</comment>
<dbReference type="GO" id="GO:0015935">
    <property type="term" value="C:small ribosomal subunit"/>
    <property type="evidence" value="ECO:0007669"/>
    <property type="project" value="TreeGrafter"/>
</dbReference>
<evidence type="ECO:0000256" key="7">
    <source>
        <dbReference type="HAMAP-Rule" id="MF_01315"/>
    </source>
</evidence>
<dbReference type="AlphaFoldDB" id="A0A1H6UPH6"/>
<dbReference type="EMBL" id="FNYH01000016">
    <property type="protein sequence ID" value="SEI89945.1"/>
    <property type="molecule type" value="Genomic_DNA"/>
</dbReference>
<evidence type="ECO:0000313" key="10">
    <source>
        <dbReference type="EMBL" id="SEI89945.1"/>
    </source>
</evidence>
<dbReference type="FunFam" id="1.10.8.50:FF:000001">
    <property type="entry name" value="30S ribosomal protein S13"/>
    <property type="match status" value="1"/>
</dbReference>
<comment type="subunit">
    <text evidence="7">Part of the 30S ribosomal subunit. Forms a loose heterodimer with protein S19. Forms two bridges to the 50S subunit in the 70S ribosome.</text>
</comment>
<evidence type="ECO:0000256" key="4">
    <source>
        <dbReference type="ARBA" id="ARBA00022980"/>
    </source>
</evidence>
<proteinExistence type="inferred from homology"/>
<evidence type="ECO:0000256" key="5">
    <source>
        <dbReference type="ARBA" id="ARBA00023274"/>
    </source>
</evidence>
<dbReference type="GO" id="GO:0005829">
    <property type="term" value="C:cytosol"/>
    <property type="evidence" value="ECO:0007669"/>
    <property type="project" value="TreeGrafter"/>
</dbReference>
<dbReference type="Gene3D" id="1.10.8.50">
    <property type="match status" value="1"/>
</dbReference>
<dbReference type="InterPro" id="IPR018269">
    <property type="entry name" value="Ribosomal_uS13_CS"/>
</dbReference>
<dbReference type="GO" id="GO:0000049">
    <property type="term" value="F:tRNA binding"/>
    <property type="evidence" value="ECO:0007669"/>
    <property type="project" value="UniProtKB-UniRule"/>
</dbReference>
<accession>A0A1H6UPH6</accession>
<dbReference type="InterPro" id="IPR027437">
    <property type="entry name" value="Rbsml_uS13_C"/>
</dbReference>
<dbReference type="GO" id="GO:0006412">
    <property type="term" value="P:translation"/>
    <property type="evidence" value="ECO:0007669"/>
    <property type="project" value="UniProtKB-UniRule"/>
</dbReference>
<dbReference type="GO" id="GO:0019843">
    <property type="term" value="F:rRNA binding"/>
    <property type="evidence" value="ECO:0007669"/>
    <property type="project" value="UniProtKB-UniRule"/>
</dbReference>
<keyword evidence="3 7" id="KW-0694">RNA-binding</keyword>
<dbReference type="Gene3D" id="4.10.910.10">
    <property type="entry name" value="30s ribosomal protein s13, domain 2"/>
    <property type="match status" value="1"/>
</dbReference>
<evidence type="ECO:0000256" key="9">
    <source>
        <dbReference type="SAM" id="MobiDB-lite"/>
    </source>
</evidence>
<dbReference type="STRING" id="64971.SAMN05421831_11643"/>
<gene>
    <name evidence="7" type="primary">rpsM</name>
    <name evidence="10" type="ORF">SAMN05421831_11643</name>
</gene>
<dbReference type="PANTHER" id="PTHR10871">
    <property type="entry name" value="30S RIBOSOMAL PROTEIN S13/40S RIBOSOMAL PROTEIN S18"/>
    <property type="match status" value="1"/>
</dbReference>
<dbReference type="PROSITE" id="PS50159">
    <property type="entry name" value="RIBOSOMAL_S13_2"/>
    <property type="match status" value="1"/>
</dbReference>
<dbReference type="HAMAP" id="MF_01315">
    <property type="entry name" value="Ribosomal_uS13"/>
    <property type="match status" value="1"/>
</dbReference>
<dbReference type="GO" id="GO:0003735">
    <property type="term" value="F:structural constituent of ribosome"/>
    <property type="evidence" value="ECO:0007669"/>
    <property type="project" value="InterPro"/>
</dbReference>
<dbReference type="SUPFAM" id="SSF46946">
    <property type="entry name" value="S13-like H2TH domain"/>
    <property type="match status" value="1"/>
</dbReference>
<name>A0A1H6UPH6_9GAMM</name>
<evidence type="ECO:0000256" key="1">
    <source>
        <dbReference type="ARBA" id="ARBA00008080"/>
    </source>
</evidence>
<organism evidence="10 11">
    <name type="scientific">Allopseudospirillum japonicum</name>
    <dbReference type="NCBI Taxonomy" id="64971"/>
    <lineage>
        <taxon>Bacteria</taxon>
        <taxon>Pseudomonadati</taxon>
        <taxon>Pseudomonadota</taxon>
        <taxon>Gammaproteobacteria</taxon>
        <taxon>Oceanospirillales</taxon>
        <taxon>Oceanospirillaceae</taxon>
        <taxon>Allopseudospirillum</taxon>
    </lineage>
</organism>
<dbReference type="PROSITE" id="PS00646">
    <property type="entry name" value="RIBOSOMAL_S13_1"/>
    <property type="match status" value="1"/>
</dbReference>
<sequence length="118" mass="13331">MARIAGVNIPDNKHTVISLTYIFGVGRTRAQAICKETGIAETTKIKELSAEQLDILRNAVAAYTVEGDLRREISMSIKRLMDLGCYRGLRHRRSLPVRGQRTKTNARTRKGPRKPIRK</sequence>
<comment type="function">
    <text evidence="7">Located at the top of the head of the 30S subunit, it contacts several helices of the 16S rRNA. In the 70S ribosome it contacts the 23S rRNA (bridge B1a) and protein L5 of the 50S subunit (bridge B1b), connecting the 2 subunits; these bridges are implicated in subunit movement. Contacts the tRNAs in the A and P-sites.</text>
</comment>
<protein>
    <recommendedName>
        <fullName evidence="6 7">Small ribosomal subunit protein uS13</fullName>
    </recommendedName>
</protein>
<evidence type="ECO:0000256" key="2">
    <source>
        <dbReference type="ARBA" id="ARBA00022730"/>
    </source>
</evidence>
<dbReference type="Proteomes" id="UP000242999">
    <property type="component" value="Unassembled WGS sequence"/>
</dbReference>
<keyword evidence="7" id="KW-0820">tRNA-binding</keyword>
<evidence type="ECO:0000256" key="8">
    <source>
        <dbReference type="RuleBase" id="RU003830"/>
    </source>
</evidence>
<evidence type="ECO:0000256" key="6">
    <source>
        <dbReference type="ARBA" id="ARBA00035166"/>
    </source>
</evidence>
<feature type="region of interest" description="Disordered" evidence="9">
    <location>
        <begin position="94"/>
        <end position="118"/>
    </location>
</feature>
<dbReference type="OrthoDB" id="9803610at2"/>
<dbReference type="InterPro" id="IPR010979">
    <property type="entry name" value="Ribosomal_uS13-like_H2TH"/>
</dbReference>
<keyword evidence="5 7" id="KW-0687">Ribonucleoprotein</keyword>